<dbReference type="RefSeq" id="WP_046276888.1">
    <property type="nucleotide sequence ID" value="NZ_LATL02000093.1"/>
</dbReference>
<organism evidence="1 2">
    <name type="scientific">Limnoraphis robusta CS-951</name>
    <dbReference type="NCBI Taxonomy" id="1637645"/>
    <lineage>
        <taxon>Bacteria</taxon>
        <taxon>Bacillati</taxon>
        <taxon>Cyanobacteriota</taxon>
        <taxon>Cyanophyceae</taxon>
        <taxon>Oscillatoriophycideae</taxon>
        <taxon>Oscillatoriales</taxon>
        <taxon>Sirenicapillariaceae</taxon>
        <taxon>Limnoraphis</taxon>
    </lineage>
</organism>
<accession>A0A0F5YLJ8</accession>
<gene>
    <name evidence="1" type="ORF">WN50_02330</name>
</gene>
<dbReference type="InterPro" id="IPR014917">
    <property type="entry name" value="DUF1800"/>
</dbReference>
<name>A0A0F5YLJ8_9CYAN</name>
<evidence type="ECO:0000313" key="1">
    <source>
        <dbReference type="EMBL" id="KKD39638.1"/>
    </source>
</evidence>
<evidence type="ECO:0000313" key="2">
    <source>
        <dbReference type="Proteomes" id="UP000033607"/>
    </source>
</evidence>
<evidence type="ECO:0008006" key="3">
    <source>
        <dbReference type="Google" id="ProtNLM"/>
    </source>
</evidence>
<dbReference type="Pfam" id="PF08811">
    <property type="entry name" value="DUF1800"/>
    <property type="match status" value="1"/>
</dbReference>
<dbReference type="AlphaFoldDB" id="A0A0F5YLJ8"/>
<dbReference type="EMBL" id="LATL02000093">
    <property type="protein sequence ID" value="KKD39638.1"/>
    <property type="molecule type" value="Genomic_DNA"/>
</dbReference>
<dbReference type="Proteomes" id="UP000033607">
    <property type="component" value="Unassembled WGS sequence"/>
</dbReference>
<protein>
    <recommendedName>
        <fullName evidence="3">DUF1800 domain-containing protein</fullName>
    </recommendedName>
</protein>
<reference evidence="1 2" key="1">
    <citation type="submission" date="2015-06" db="EMBL/GenBank/DDBJ databases">
        <title>Draft genome assembly of filamentous brackish cyanobacterium Limnoraphis robusta strain CS-951.</title>
        <authorList>
            <person name="Willis A."/>
            <person name="Parks M."/>
            <person name="Burford M.A."/>
        </authorList>
    </citation>
    <scope>NUCLEOTIDE SEQUENCE [LARGE SCALE GENOMIC DNA]</scope>
    <source>
        <strain evidence="1 2">CS-951</strain>
    </source>
</reference>
<sequence length="465" mass="52667">MNDLRIFHTINRLTFGSTAGLIQQVKKMGIEAYIQAQLKPTSITIPDPLTQKIQPLDTLSLTPGQIFKQQQRLIEEAKRLKLEPKAMQKVKGDFEQKIRKQAERGRLLRAYESPRQLQEIMVDFWYNHFNVDGLQGGQIRLFFSSYEQQAIRPHVLGKFRQLLGATAKHPAMLVYLDNWQNTAPGSPKAKGRFKGLNENYARELLELHTLGVDGGYTQADIIALARIFTGWGVPDPPAKRVEDEDGFEFEGDRHDFEDKVFLGHPIKGRGIEEGEEALDILARHPATAQHISYKLAQAFVADNPPISIVKKMADKFLETQGEISQVLNTLFTSSEFWSPEVYQVKFKTPYRYIVSVMRAVDEVSNFDSINGWLKQLGMPLYGCSSPDGYKNTQEAWLNPDTMIRRSSLAIPFSKGILNENKPVDPQKLVETIGNRLSTKTQEVINKSSPDLKAALVLGSPEFMKY</sequence>
<proteinExistence type="predicted"/>
<dbReference type="PATRIC" id="fig|1637645.4.peg.1881"/>
<dbReference type="OrthoDB" id="9772295at2"/>
<comment type="caution">
    <text evidence="1">The sequence shown here is derived from an EMBL/GenBank/DDBJ whole genome shotgun (WGS) entry which is preliminary data.</text>
</comment>